<dbReference type="EMBL" id="UGHV01000001">
    <property type="protein sequence ID" value="STO97508.1"/>
    <property type="molecule type" value="Genomic_DNA"/>
</dbReference>
<dbReference type="Proteomes" id="UP000254841">
    <property type="component" value="Unassembled WGS sequence"/>
</dbReference>
<gene>
    <name evidence="3" type="primary">mfpsA</name>
    <name evidence="3" type="ORF">NCTC12410_01339</name>
</gene>
<protein>
    <submittedName>
        <fullName evidence="3">Glycosyltransferase</fullName>
        <ecNumber evidence="3">2.4.1.246</ecNumber>
    </submittedName>
</protein>
<dbReference type="AlphaFoldDB" id="A0A377J569"/>
<dbReference type="OrthoDB" id="9790710at2"/>
<keyword evidence="3" id="KW-0328">Glycosyltransferase</keyword>
<accession>A0A377J569</accession>
<dbReference type="RefSeq" id="WP_115011741.1">
    <property type="nucleotide sequence ID" value="NZ_UGHV01000001.1"/>
</dbReference>
<feature type="domain" description="Glycosyl transferase family 1" evidence="1">
    <location>
        <begin position="190"/>
        <end position="345"/>
    </location>
</feature>
<dbReference type="EC" id="2.4.1.246" evidence="3"/>
<evidence type="ECO:0000259" key="2">
    <source>
        <dbReference type="Pfam" id="PF13439"/>
    </source>
</evidence>
<keyword evidence="3" id="KW-0808">Transferase</keyword>
<evidence type="ECO:0000313" key="4">
    <source>
        <dbReference type="Proteomes" id="UP000254841"/>
    </source>
</evidence>
<organism evidence="3 4">
    <name type="scientific">Helicobacter canis</name>
    <dbReference type="NCBI Taxonomy" id="29419"/>
    <lineage>
        <taxon>Bacteria</taxon>
        <taxon>Pseudomonadati</taxon>
        <taxon>Campylobacterota</taxon>
        <taxon>Epsilonproteobacteria</taxon>
        <taxon>Campylobacterales</taxon>
        <taxon>Helicobacteraceae</taxon>
        <taxon>Helicobacter</taxon>
    </lineage>
</organism>
<reference evidence="3 4" key="1">
    <citation type="submission" date="2018-06" db="EMBL/GenBank/DDBJ databases">
        <authorList>
            <consortium name="Pathogen Informatics"/>
            <person name="Doyle S."/>
        </authorList>
    </citation>
    <scope>NUCLEOTIDE SEQUENCE [LARGE SCALE GENOMIC DNA]</scope>
    <source>
        <strain evidence="3 4">NCTC12410</strain>
    </source>
</reference>
<evidence type="ECO:0000313" key="3">
    <source>
        <dbReference type="EMBL" id="STO97508.1"/>
    </source>
</evidence>
<dbReference type="PANTHER" id="PTHR12526">
    <property type="entry name" value="GLYCOSYLTRANSFERASE"/>
    <property type="match status" value="1"/>
</dbReference>
<feature type="domain" description="Glycosyltransferase subfamily 4-like N-terminal" evidence="2">
    <location>
        <begin position="17"/>
        <end position="176"/>
    </location>
</feature>
<dbReference type="Pfam" id="PF00534">
    <property type="entry name" value="Glycos_transf_1"/>
    <property type="match status" value="1"/>
</dbReference>
<name>A0A377J569_9HELI</name>
<dbReference type="InterPro" id="IPR028098">
    <property type="entry name" value="Glyco_trans_4-like_N"/>
</dbReference>
<dbReference type="GO" id="GO:0103011">
    <property type="term" value="F:mannosylfructose-phosphate synthase activity"/>
    <property type="evidence" value="ECO:0007669"/>
    <property type="project" value="UniProtKB-EC"/>
</dbReference>
<dbReference type="Pfam" id="PF13439">
    <property type="entry name" value="Glyco_transf_4"/>
    <property type="match status" value="1"/>
</dbReference>
<dbReference type="SUPFAM" id="SSF53756">
    <property type="entry name" value="UDP-Glycosyltransferase/glycogen phosphorylase"/>
    <property type="match status" value="1"/>
</dbReference>
<dbReference type="Gene3D" id="3.40.50.2000">
    <property type="entry name" value="Glycogen Phosphorylase B"/>
    <property type="match status" value="2"/>
</dbReference>
<evidence type="ECO:0000259" key="1">
    <source>
        <dbReference type="Pfam" id="PF00534"/>
    </source>
</evidence>
<proteinExistence type="predicted"/>
<dbReference type="PANTHER" id="PTHR12526:SF627">
    <property type="entry name" value="D-RHAMNOSYLTRANSFERASE WBPZ"/>
    <property type="match status" value="1"/>
</dbReference>
<sequence length="385" mass="43147">MPLPKILQLGKFYPPDIGGIESVMQDICDGINARGLICDVLCSSSSYSFSYEILDSRARIYRTKSFGKLASTSITPQMIFTLQKLIKAYDIIHLHLPDPMANLALFLSDIQGKLIILHWHSDIIKQKHLLKLYAPLQSWLLQRAHSIIATSPKYALESAFLQPYCDKCVSIPIGIDDIAPSSLESTLPQRPAQSKKEEKKIIFALGRLAQNKGFIYLVQSAQYLPDEYEIHIGGDGALHSKLEALINEHKLSHKVKLLGRITRDKLAKHYQQCHIFVLPSIQESYGVVLLEAMSFGKPIISTKLSPSGSDYVNAHNISGIVVPPKSPAAIAQAIREIERDYERFSRDARARFLQLFTSEKMLDSIYELYCSLYASRENLLGGGQS</sequence>
<dbReference type="InterPro" id="IPR001296">
    <property type="entry name" value="Glyco_trans_1"/>
</dbReference>